<dbReference type="AlphaFoldDB" id="A0AAN8F1S0"/>
<keyword evidence="2" id="KW-1133">Transmembrane helix</keyword>
<gene>
    <name evidence="4" type="ORF">GCK32_011148</name>
</gene>
<sequence>MERTFCSVQPQFSLQAPPATSPVRHHRPSVSGQSVDSAHYRKFLSDRRKSYRNRSLGATIASAPSVEQEDYRTPRPSFDKNGGKSFDCCGPTGSLASDSNGLVKVSADFLRLNGSRQQFRNLLSTRKKLGSLPPAYTRIDYSRDSLDSNSTVAFCESNGSAGSHPTTGHFKRNNSRYGVPIDSSAVKLVYRVRSERLSNRVKITDRALVLAMLGIVVMVIDAEITGQTLFGITKAHPVSLMLRSFVALSTVALLVQIVLYHINDVVLDLVDCGADDWRVVVTTDRALQFCTEFVLCAICPLPAITFMLNGYGDIVPQTHAGRIIAIFVGVIGAIISSILIAVISRNILLSQGQRNVNNFMHDSKLTREHKNAAAKVISNYVSGYESLSKNYQEKELQQLVEKE</sequence>
<dbReference type="InterPro" id="IPR013099">
    <property type="entry name" value="K_chnl_dom"/>
</dbReference>
<dbReference type="GO" id="GO:0016286">
    <property type="term" value="F:small conductance calcium-activated potassium channel activity"/>
    <property type="evidence" value="ECO:0007669"/>
    <property type="project" value="InterPro"/>
</dbReference>
<organism evidence="4 5">
    <name type="scientific">Trichostrongylus colubriformis</name>
    <name type="common">Black scour worm</name>
    <dbReference type="NCBI Taxonomy" id="6319"/>
    <lineage>
        <taxon>Eukaryota</taxon>
        <taxon>Metazoa</taxon>
        <taxon>Ecdysozoa</taxon>
        <taxon>Nematoda</taxon>
        <taxon>Chromadorea</taxon>
        <taxon>Rhabditida</taxon>
        <taxon>Rhabditina</taxon>
        <taxon>Rhabditomorpha</taxon>
        <taxon>Strongyloidea</taxon>
        <taxon>Trichostrongylidae</taxon>
        <taxon>Trichostrongylus</taxon>
    </lineage>
</organism>
<feature type="region of interest" description="Disordered" evidence="1">
    <location>
        <begin position="55"/>
        <end position="77"/>
    </location>
</feature>
<name>A0AAN8F1S0_TRICO</name>
<evidence type="ECO:0000259" key="3">
    <source>
        <dbReference type="Pfam" id="PF07885"/>
    </source>
</evidence>
<accession>A0AAN8F1S0</accession>
<feature type="domain" description="Potassium channel" evidence="3">
    <location>
        <begin position="310"/>
        <end position="345"/>
    </location>
</feature>
<dbReference type="Pfam" id="PF07885">
    <property type="entry name" value="Ion_trans_2"/>
    <property type="match status" value="1"/>
</dbReference>
<feature type="transmembrane region" description="Helical" evidence="2">
    <location>
        <begin position="240"/>
        <end position="260"/>
    </location>
</feature>
<dbReference type="GO" id="GO:0016020">
    <property type="term" value="C:membrane"/>
    <property type="evidence" value="ECO:0007669"/>
    <property type="project" value="InterPro"/>
</dbReference>
<dbReference type="EMBL" id="WIXE01017525">
    <property type="protein sequence ID" value="KAK5971655.1"/>
    <property type="molecule type" value="Genomic_DNA"/>
</dbReference>
<dbReference type="Pfam" id="PF03530">
    <property type="entry name" value="SK_channel"/>
    <property type="match status" value="1"/>
</dbReference>
<feature type="transmembrane region" description="Helical" evidence="2">
    <location>
        <begin position="203"/>
        <end position="220"/>
    </location>
</feature>
<reference evidence="4 5" key="1">
    <citation type="submission" date="2019-10" db="EMBL/GenBank/DDBJ databases">
        <title>Assembly and Annotation for the nematode Trichostrongylus colubriformis.</title>
        <authorList>
            <person name="Martin J."/>
        </authorList>
    </citation>
    <scope>NUCLEOTIDE SEQUENCE [LARGE SCALE GENOMIC DNA]</scope>
    <source>
        <strain evidence="4">G859</strain>
        <tissue evidence="4">Whole worm</tissue>
    </source>
</reference>
<keyword evidence="2" id="KW-0472">Membrane</keyword>
<keyword evidence="2" id="KW-0812">Transmembrane</keyword>
<evidence type="ECO:0000313" key="4">
    <source>
        <dbReference type="EMBL" id="KAK5971655.1"/>
    </source>
</evidence>
<feature type="transmembrane region" description="Helical" evidence="2">
    <location>
        <begin position="293"/>
        <end position="311"/>
    </location>
</feature>
<protein>
    <recommendedName>
        <fullName evidence="3">Potassium channel domain-containing protein</fullName>
    </recommendedName>
</protein>
<comment type="caution">
    <text evidence="4">The sequence shown here is derived from an EMBL/GenBank/DDBJ whole genome shotgun (WGS) entry which is preliminary data.</text>
</comment>
<keyword evidence="5" id="KW-1185">Reference proteome</keyword>
<dbReference type="PANTHER" id="PTHR10153">
    <property type="entry name" value="SMALL CONDUCTANCE CALCIUM-ACTIVATED POTASSIUM CHANNEL"/>
    <property type="match status" value="1"/>
</dbReference>
<dbReference type="Proteomes" id="UP001331761">
    <property type="component" value="Unassembled WGS sequence"/>
</dbReference>
<dbReference type="SUPFAM" id="SSF81324">
    <property type="entry name" value="Voltage-gated potassium channels"/>
    <property type="match status" value="1"/>
</dbReference>
<evidence type="ECO:0000313" key="5">
    <source>
        <dbReference type="Proteomes" id="UP001331761"/>
    </source>
</evidence>
<proteinExistence type="predicted"/>
<dbReference type="InterPro" id="IPR015449">
    <property type="entry name" value="K_chnl_Ca-activ_SK"/>
</dbReference>
<evidence type="ECO:0000256" key="1">
    <source>
        <dbReference type="SAM" id="MobiDB-lite"/>
    </source>
</evidence>
<evidence type="ECO:0000256" key="2">
    <source>
        <dbReference type="SAM" id="Phobius"/>
    </source>
</evidence>
<feature type="region of interest" description="Disordered" evidence="1">
    <location>
        <begin position="15"/>
        <end position="38"/>
    </location>
</feature>
<dbReference type="Gene3D" id="1.10.287.70">
    <property type="match status" value="2"/>
</dbReference>
<feature type="transmembrane region" description="Helical" evidence="2">
    <location>
        <begin position="323"/>
        <end position="344"/>
    </location>
</feature>